<gene>
    <name evidence="2" type="ORF">Acor_17280</name>
</gene>
<dbReference type="EMBL" id="BLAD01000041">
    <property type="protein sequence ID" value="GER99664.1"/>
    <property type="molecule type" value="Genomic_DNA"/>
</dbReference>
<dbReference type="Pfam" id="PF00144">
    <property type="entry name" value="Beta-lactamase"/>
    <property type="match status" value="1"/>
</dbReference>
<evidence type="ECO:0000313" key="3">
    <source>
        <dbReference type="Proteomes" id="UP000334990"/>
    </source>
</evidence>
<sequence>MSAVDLTNVTAPLDPDLLDYVREQMTELQIPGVAIGVAHGEAVAVGGLGVTSIENPLSVNGDTTFQLGSITKTITGTAIMQEVERGRIDLDATVRTYLPDFAVADPDISAQVTVRHLMTHTSGWEGDIFEAAGWGDDALATLVGRLKKLRQVTPFGTMWSYSNAAFYPLGRILEVLYNESYETIIQRELFEPLGIKHAGHFAHDIILGRFSVGHAIGRHGLQLARPWAMERSASPVGTTMMSVRELLRYARFHLGTLEPSRNILTQETRELMRRPGMPGVRNGEPNGLNGGMGLTFMLGNRGGLHIAGHGGSANGQPVDLSMLPDHGFAIAIFTNLQNPGHTLAKRVIRWAHKQYFGIDEPAPEPASFGNLDEAVGTYDTYGGVAHVRREGDELRIDSFSTRDWLDNMDPSKPASLNQRFTPVGTDTVAAEPLNDENKAVFLRDDTGVIRWFLFNHRAALRRDA</sequence>
<evidence type="ECO:0000259" key="1">
    <source>
        <dbReference type="Pfam" id="PF00144"/>
    </source>
</evidence>
<dbReference type="InterPro" id="IPR012338">
    <property type="entry name" value="Beta-lactam/transpept-like"/>
</dbReference>
<keyword evidence="3" id="KW-1185">Reference proteome</keyword>
<dbReference type="Gene3D" id="3.40.710.10">
    <property type="entry name" value="DD-peptidase/beta-lactamase superfamily"/>
    <property type="match status" value="1"/>
</dbReference>
<organism evidence="2 3">
    <name type="scientific">Acrocarpospora corrugata</name>
    <dbReference type="NCBI Taxonomy" id="35763"/>
    <lineage>
        <taxon>Bacteria</taxon>
        <taxon>Bacillati</taxon>
        <taxon>Actinomycetota</taxon>
        <taxon>Actinomycetes</taxon>
        <taxon>Streptosporangiales</taxon>
        <taxon>Streptosporangiaceae</taxon>
        <taxon>Acrocarpospora</taxon>
    </lineage>
</organism>
<dbReference type="OrthoDB" id="262125at2"/>
<dbReference type="AlphaFoldDB" id="A0A5M3VSC5"/>
<accession>A0A5M3VSC5</accession>
<dbReference type="RefSeq" id="WP_155336050.1">
    <property type="nucleotide sequence ID" value="NZ_BAAABN010000020.1"/>
</dbReference>
<dbReference type="SUPFAM" id="SSF56601">
    <property type="entry name" value="beta-lactamase/transpeptidase-like"/>
    <property type="match status" value="1"/>
</dbReference>
<protein>
    <submittedName>
        <fullName evidence="2">Penicillin-binding protein</fullName>
    </submittedName>
</protein>
<name>A0A5M3VSC5_9ACTN</name>
<dbReference type="PANTHER" id="PTHR46825:SF9">
    <property type="entry name" value="BETA-LACTAMASE-RELATED DOMAIN-CONTAINING PROTEIN"/>
    <property type="match status" value="1"/>
</dbReference>
<proteinExistence type="predicted"/>
<evidence type="ECO:0000313" key="2">
    <source>
        <dbReference type="EMBL" id="GER99664.1"/>
    </source>
</evidence>
<dbReference type="InterPro" id="IPR001466">
    <property type="entry name" value="Beta-lactam-related"/>
</dbReference>
<dbReference type="InterPro" id="IPR050491">
    <property type="entry name" value="AmpC-like"/>
</dbReference>
<dbReference type="PANTHER" id="PTHR46825">
    <property type="entry name" value="D-ALANYL-D-ALANINE-CARBOXYPEPTIDASE/ENDOPEPTIDASE AMPH"/>
    <property type="match status" value="1"/>
</dbReference>
<reference evidence="2 3" key="1">
    <citation type="submission" date="2019-10" db="EMBL/GenBank/DDBJ databases">
        <title>Whole genome shotgun sequence of Acrocarpospora corrugata NBRC 13972.</title>
        <authorList>
            <person name="Ichikawa N."/>
            <person name="Kimura A."/>
            <person name="Kitahashi Y."/>
            <person name="Komaki H."/>
            <person name="Oguchi A."/>
        </authorList>
    </citation>
    <scope>NUCLEOTIDE SEQUENCE [LARGE SCALE GENOMIC DNA]</scope>
    <source>
        <strain evidence="2 3">NBRC 13972</strain>
    </source>
</reference>
<comment type="caution">
    <text evidence="2">The sequence shown here is derived from an EMBL/GenBank/DDBJ whole genome shotgun (WGS) entry which is preliminary data.</text>
</comment>
<dbReference type="Proteomes" id="UP000334990">
    <property type="component" value="Unassembled WGS sequence"/>
</dbReference>
<feature type="domain" description="Beta-lactamase-related" evidence="1">
    <location>
        <begin position="19"/>
        <end position="342"/>
    </location>
</feature>